<name>A0A146LZS2_LYGHE</name>
<accession>A0A146LZS2</accession>
<gene>
    <name evidence="1" type="ORF">g.94821</name>
</gene>
<dbReference type="AlphaFoldDB" id="A0A146LZS2"/>
<sequence length="109" mass="12407">MLSEVISRAIGNPNTLNPPIGSEQLRISAVLCIVSHFVTLMLTKAIVSHPNCFKKKRYTTNKVTKSLIINYVYCNCLTNRYTNWLFIACLLLTRPSKYVNVLDLVKLFV</sequence>
<evidence type="ECO:0000313" key="1">
    <source>
        <dbReference type="EMBL" id="JAQ13094.1"/>
    </source>
</evidence>
<proteinExistence type="predicted"/>
<protein>
    <submittedName>
        <fullName evidence="1">Uncharacterized protein</fullName>
    </submittedName>
</protein>
<reference evidence="1" key="1">
    <citation type="journal article" date="2016" name="Gigascience">
        <title>De novo construction of an expanded transcriptome assembly for the western tarnished plant bug, Lygus hesperus.</title>
        <authorList>
            <person name="Tassone E.E."/>
            <person name="Geib S.M."/>
            <person name="Hall B."/>
            <person name="Fabrick J.A."/>
            <person name="Brent C.S."/>
            <person name="Hull J.J."/>
        </authorList>
    </citation>
    <scope>NUCLEOTIDE SEQUENCE</scope>
</reference>
<dbReference type="EMBL" id="GDHC01005535">
    <property type="protein sequence ID" value="JAQ13094.1"/>
    <property type="molecule type" value="Transcribed_RNA"/>
</dbReference>
<organism evidence="1">
    <name type="scientific">Lygus hesperus</name>
    <name type="common">Western plant bug</name>
    <dbReference type="NCBI Taxonomy" id="30085"/>
    <lineage>
        <taxon>Eukaryota</taxon>
        <taxon>Metazoa</taxon>
        <taxon>Ecdysozoa</taxon>
        <taxon>Arthropoda</taxon>
        <taxon>Hexapoda</taxon>
        <taxon>Insecta</taxon>
        <taxon>Pterygota</taxon>
        <taxon>Neoptera</taxon>
        <taxon>Paraneoptera</taxon>
        <taxon>Hemiptera</taxon>
        <taxon>Heteroptera</taxon>
        <taxon>Panheteroptera</taxon>
        <taxon>Cimicomorpha</taxon>
        <taxon>Miridae</taxon>
        <taxon>Mirini</taxon>
        <taxon>Lygus</taxon>
    </lineage>
</organism>